<accession>A0A8D9G7W7</accession>
<gene>
    <name evidence="2" type="ORF">BRAPAZ1V2_A06P35740.2</name>
</gene>
<sequence length="128" mass="14642">MERHQNGTEELSLPLETQHSGRIWNPEKADLKTRSNLQNPETQIYKGNKNKSANRLQICHQRALTKGSYCSIITIKFVSLSFCDKGLLDSLLTEVKSFGVSSNKSEMNRERDRQVAQSQKLADEILKY</sequence>
<dbReference type="AlphaFoldDB" id="A0A8D9G7W7"/>
<organism evidence="2 3">
    <name type="scientific">Brassica campestris</name>
    <name type="common">Field mustard</name>
    <dbReference type="NCBI Taxonomy" id="3711"/>
    <lineage>
        <taxon>Eukaryota</taxon>
        <taxon>Viridiplantae</taxon>
        <taxon>Streptophyta</taxon>
        <taxon>Embryophyta</taxon>
        <taxon>Tracheophyta</taxon>
        <taxon>Spermatophyta</taxon>
        <taxon>Magnoliopsida</taxon>
        <taxon>eudicotyledons</taxon>
        <taxon>Gunneridae</taxon>
        <taxon>Pentapetalae</taxon>
        <taxon>rosids</taxon>
        <taxon>malvids</taxon>
        <taxon>Brassicales</taxon>
        <taxon>Brassicaceae</taxon>
        <taxon>Brassiceae</taxon>
        <taxon>Brassica</taxon>
    </lineage>
</organism>
<protein>
    <submittedName>
        <fullName evidence="2">Uncharacterized protein</fullName>
    </submittedName>
</protein>
<evidence type="ECO:0000313" key="2">
    <source>
        <dbReference type="EMBL" id="CAG7871334.1"/>
    </source>
</evidence>
<reference evidence="2 3" key="1">
    <citation type="submission" date="2021-07" db="EMBL/GenBank/DDBJ databases">
        <authorList>
            <consortium name="Genoscope - CEA"/>
            <person name="William W."/>
        </authorList>
    </citation>
    <scope>NUCLEOTIDE SEQUENCE [LARGE SCALE GENOMIC DNA]</scope>
</reference>
<dbReference type="EMBL" id="LS974622">
    <property type="protein sequence ID" value="CAG7871334.1"/>
    <property type="molecule type" value="Genomic_DNA"/>
</dbReference>
<name>A0A8D9G7W7_BRACM</name>
<evidence type="ECO:0000313" key="3">
    <source>
        <dbReference type="Proteomes" id="UP000694005"/>
    </source>
</evidence>
<proteinExistence type="predicted"/>
<dbReference type="Proteomes" id="UP000694005">
    <property type="component" value="Chromosome A06"/>
</dbReference>
<evidence type="ECO:0000256" key="1">
    <source>
        <dbReference type="SAM" id="MobiDB-lite"/>
    </source>
</evidence>
<feature type="region of interest" description="Disordered" evidence="1">
    <location>
        <begin position="1"/>
        <end position="49"/>
    </location>
</feature>
<dbReference type="Gramene" id="A06p35740.2_BraZ1">
    <property type="protein sequence ID" value="A06p35740.2_BraZ1.CDS"/>
    <property type="gene ID" value="A06g35740.2_BraZ1"/>
</dbReference>